<keyword evidence="3" id="KW-1185">Reference proteome</keyword>
<reference evidence="2 3" key="1">
    <citation type="submission" date="2017-05" db="EMBL/GenBank/DDBJ databases">
        <title>Genome Sequence of Loktanella vestfoldensis Strain SMR4r Isolated from a Culture of the Diatom Skeletonema marinoi.</title>
        <authorList>
            <person name="Topel M."/>
            <person name="Pinder M.I.M."/>
            <person name="Johansson O.N."/>
            <person name="Kourtchenko O."/>
            <person name="Godhe A."/>
            <person name="Clarke A.K."/>
        </authorList>
    </citation>
    <scope>NUCLEOTIDE SEQUENCE [LARGE SCALE GENOMIC DNA]</scope>
    <source>
        <strain evidence="2 3">SMR4r</strain>
    </source>
</reference>
<dbReference type="STRING" id="1122181.GCA_000382265_00607"/>
<dbReference type="RefSeq" id="WP_237331941.1">
    <property type="nucleotide sequence ID" value="NZ_CP021431.1"/>
</dbReference>
<feature type="domain" description="DUF6314" evidence="1">
    <location>
        <begin position="7"/>
        <end position="136"/>
    </location>
</feature>
<evidence type="ECO:0000313" key="3">
    <source>
        <dbReference type="Proteomes" id="UP000195273"/>
    </source>
</evidence>
<protein>
    <submittedName>
        <fullName evidence="2">Trigger factor</fullName>
    </submittedName>
</protein>
<gene>
    <name evidence="2" type="ORF">LOKVESSMR4R_01734</name>
</gene>
<organism evidence="2 3">
    <name type="scientific">Yoonia vestfoldensis</name>
    <dbReference type="NCBI Taxonomy" id="245188"/>
    <lineage>
        <taxon>Bacteria</taxon>
        <taxon>Pseudomonadati</taxon>
        <taxon>Pseudomonadota</taxon>
        <taxon>Alphaproteobacteria</taxon>
        <taxon>Rhodobacterales</taxon>
        <taxon>Paracoccaceae</taxon>
        <taxon>Yoonia</taxon>
    </lineage>
</organism>
<dbReference type="InterPro" id="IPR045632">
    <property type="entry name" value="DUF6314"/>
</dbReference>
<dbReference type="AlphaFoldDB" id="A0A1Y0EBS3"/>
<evidence type="ECO:0000313" key="2">
    <source>
        <dbReference type="EMBL" id="ARU01047.1"/>
    </source>
</evidence>
<proteinExistence type="predicted"/>
<dbReference type="KEGG" id="lvs:LOKVESSMR4R_01734"/>
<sequence length="140" mass="15777">MLGRDDFAGRWQVLRRIDDRLGAMQGDFTGVAELQPVGEAGLIYTESGQMRIGAAPVMQAVRRYLWDFEGGLVIVRFADGRDFHSFAPAGQVAGTDHPCGDDHYTVVYDFTRWPDWRATWDVTGPRKDYTSVTEYRGGVR</sequence>
<dbReference type="Pfam" id="PF19834">
    <property type="entry name" value="DUF6314"/>
    <property type="match status" value="1"/>
</dbReference>
<accession>A0A1Y0EBS3</accession>
<evidence type="ECO:0000259" key="1">
    <source>
        <dbReference type="Pfam" id="PF19834"/>
    </source>
</evidence>
<name>A0A1Y0EBS3_9RHOB</name>
<dbReference type="EMBL" id="CP021431">
    <property type="protein sequence ID" value="ARU01047.1"/>
    <property type="molecule type" value="Genomic_DNA"/>
</dbReference>
<dbReference type="Proteomes" id="UP000195273">
    <property type="component" value="Chromosome"/>
</dbReference>